<sequence length="165" mass="19415">MCFFHGVENVKNNSKYLVYRKIYEMHYYRDATEFATVQERAYALWRVRVSMNLCALLKKVISLSHHRSVLHPNFATKPKLATTLLARARRHLKAKKIVVSQSRHSIQFLLEGASGRPSRFHCRSLIDPQENAKNAEEGERNNRHMERLEQPMIGWTANQYWDLSM</sequence>
<gene>
    <name evidence="1" type="ORF">JG688_00010970</name>
</gene>
<accession>A0A8J5IDT3</accession>
<organism evidence="1 2">
    <name type="scientific">Phytophthora aleatoria</name>
    <dbReference type="NCBI Taxonomy" id="2496075"/>
    <lineage>
        <taxon>Eukaryota</taxon>
        <taxon>Sar</taxon>
        <taxon>Stramenopiles</taxon>
        <taxon>Oomycota</taxon>
        <taxon>Peronosporomycetes</taxon>
        <taxon>Peronosporales</taxon>
        <taxon>Peronosporaceae</taxon>
        <taxon>Phytophthora</taxon>
    </lineage>
</organism>
<dbReference type="Proteomes" id="UP000709295">
    <property type="component" value="Unassembled WGS sequence"/>
</dbReference>
<evidence type="ECO:0000313" key="2">
    <source>
        <dbReference type="Proteomes" id="UP000709295"/>
    </source>
</evidence>
<protein>
    <submittedName>
        <fullName evidence="1">Uncharacterized protein</fullName>
    </submittedName>
</protein>
<keyword evidence="2" id="KW-1185">Reference proteome</keyword>
<reference evidence="1" key="1">
    <citation type="submission" date="2021-01" db="EMBL/GenBank/DDBJ databases">
        <title>Phytophthora aleatoria, a newly-described species from Pinus radiata is distinct from Phytophthora cactorum isolates based on comparative genomics.</title>
        <authorList>
            <person name="Mcdougal R."/>
            <person name="Panda P."/>
            <person name="Williams N."/>
            <person name="Studholme D.J."/>
        </authorList>
    </citation>
    <scope>NUCLEOTIDE SEQUENCE</scope>
    <source>
        <strain evidence="1">NZFS 4037</strain>
    </source>
</reference>
<comment type="caution">
    <text evidence="1">The sequence shown here is derived from an EMBL/GenBank/DDBJ whole genome shotgun (WGS) entry which is preliminary data.</text>
</comment>
<dbReference type="EMBL" id="JAENGY010000730">
    <property type="protein sequence ID" value="KAG6957448.1"/>
    <property type="molecule type" value="Genomic_DNA"/>
</dbReference>
<dbReference type="AlphaFoldDB" id="A0A8J5IDT3"/>
<proteinExistence type="predicted"/>
<name>A0A8J5IDT3_9STRA</name>
<evidence type="ECO:0000313" key="1">
    <source>
        <dbReference type="EMBL" id="KAG6957448.1"/>
    </source>
</evidence>